<accession>A0ABC9BEM8</accession>
<organism evidence="3 4">
    <name type="scientific">Urochloa decumbens</name>
    <dbReference type="NCBI Taxonomy" id="240449"/>
    <lineage>
        <taxon>Eukaryota</taxon>
        <taxon>Viridiplantae</taxon>
        <taxon>Streptophyta</taxon>
        <taxon>Embryophyta</taxon>
        <taxon>Tracheophyta</taxon>
        <taxon>Spermatophyta</taxon>
        <taxon>Magnoliopsida</taxon>
        <taxon>Liliopsida</taxon>
        <taxon>Poales</taxon>
        <taxon>Poaceae</taxon>
        <taxon>PACMAD clade</taxon>
        <taxon>Panicoideae</taxon>
        <taxon>Panicodae</taxon>
        <taxon>Paniceae</taxon>
        <taxon>Melinidinae</taxon>
        <taxon>Urochloa</taxon>
    </lineage>
</organism>
<dbReference type="PANTHER" id="PTHR10666">
    <property type="entry name" value="UBIQUITIN"/>
    <property type="match status" value="1"/>
</dbReference>
<dbReference type="PRINTS" id="PR00348">
    <property type="entry name" value="UBIQUITIN"/>
</dbReference>
<gene>
    <name evidence="3" type="ORF">URODEC1_LOCUS62975</name>
</gene>
<dbReference type="AlphaFoldDB" id="A0ABC9BEM8"/>
<dbReference type="EMBL" id="OZ075135">
    <property type="protein sequence ID" value="CAL4996565.1"/>
    <property type="molecule type" value="Genomic_DNA"/>
</dbReference>
<dbReference type="InterPro" id="IPR050158">
    <property type="entry name" value="Ubiquitin_ubiquitin-like"/>
</dbReference>
<feature type="domain" description="Ubiquitin-like" evidence="2">
    <location>
        <begin position="1"/>
        <end position="66"/>
    </location>
</feature>
<feature type="domain" description="Ubiquitin-like" evidence="2">
    <location>
        <begin position="147"/>
        <end position="222"/>
    </location>
</feature>
<evidence type="ECO:0000259" key="2">
    <source>
        <dbReference type="PROSITE" id="PS50053"/>
    </source>
</evidence>
<sequence length="222" mass="25634">MQIFVRSPSGRTISLRVYPDETLYDVKKKIIEKHNLFFDGVLMEDNLTLAHYNIEHQSTFDLHEKMQIHVQETLLQGLTFTVDVDDSSCTIDNIKDKIEDAHGFSKSRQCLIFDGQQLKGKRTLADYNICKDSKLLLVLYPCPQGRMQIFVNMLDSRTATFEVESSDTINNLKAKIYEMEGIRPTHQRIIFGGKQLEDDRTLEDYNIQDGSTFDLVRRLCGC</sequence>
<dbReference type="InterPro" id="IPR000626">
    <property type="entry name" value="Ubiquitin-like_dom"/>
</dbReference>
<evidence type="ECO:0000313" key="3">
    <source>
        <dbReference type="EMBL" id="CAL4996565.1"/>
    </source>
</evidence>
<dbReference type="FunFam" id="3.10.20.90:FF:000160">
    <property type="entry name" value="Polyubiquitin-C"/>
    <property type="match status" value="1"/>
</dbReference>
<name>A0ABC9BEM8_9POAL</name>
<dbReference type="Proteomes" id="UP001497457">
    <property type="component" value="Chromosome 25rd"/>
</dbReference>
<protein>
    <recommendedName>
        <fullName evidence="2">Ubiquitin-like domain-containing protein</fullName>
    </recommendedName>
</protein>
<dbReference type="GO" id="GO:0003729">
    <property type="term" value="F:mRNA binding"/>
    <property type="evidence" value="ECO:0007669"/>
    <property type="project" value="UniProtKB-ARBA"/>
</dbReference>
<dbReference type="InterPro" id="IPR019956">
    <property type="entry name" value="Ubiquitin_dom"/>
</dbReference>
<dbReference type="InterPro" id="IPR029071">
    <property type="entry name" value="Ubiquitin-like_domsf"/>
</dbReference>
<keyword evidence="4" id="KW-1185">Reference proteome</keyword>
<reference evidence="3 4" key="2">
    <citation type="submission" date="2024-10" db="EMBL/GenBank/DDBJ databases">
        <authorList>
            <person name="Ryan C."/>
        </authorList>
    </citation>
    <scope>NUCLEOTIDE SEQUENCE [LARGE SCALE GENOMIC DNA]</scope>
</reference>
<keyword evidence="1" id="KW-1017">Isopeptide bond</keyword>
<dbReference type="Pfam" id="PF00240">
    <property type="entry name" value="ubiquitin"/>
    <property type="match status" value="3"/>
</dbReference>
<proteinExistence type="predicted"/>
<reference evidence="4" key="1">
    <citation type="submission" date="2024-06" db="EMBL/GenBank/DDBJ databases">
        <authorList>
            <person name="Ryan C."/>
        </authorList>
    </citation>
    <scope>NUCLEOTIDE SEQUENCE [LARGE SCALE GENOMIC DNA]</scope>
</reference>
<evidence type="ECO:0000313" key="4">
    <source>
        <dbReference type="Proteomes" id="UP001497457"/>
    </source>
</evidence>
<feature type="domain" description="Ubiquitin-like" evidence="2">
    <location>
        <begin position="90"/>
        <end position="139"/>
    </location>
</feature>
<dbReference type="Gene3D" id="3.10.20.90">
    <property type="entry name" value="Phosphatidylinositol 3-kinase Catalytic Subunit, Chain A, domain 1"/>
    <property type="match status" value="3"/>
</dbReference>
<evidence type="ECO:0000256" key="1">
    <source>
        <dbReference type="ARBA" id="ARBA00022499"/>
    </source>
</evidence>
<dbReference type="SMART" id="SM00213">
    <property type="entry name" value="UBQ"/>
    <property type="match status" value="3"/>
</dbReference>
<dbReference type="PROSITE" id="PS50053">
    <property type="entry name" value="UBIQUITIN_2"/>
    <property type="match status" value="3"/>
</dbReference>
<dbReference type="SUPFAM" id="SSF54236">
    <property type="entry name" value="Ubiquitin-like"/>
    <property type="match status" value="3"/>
</dbReference>